<dbReference type="InterPro" id="IPR022657">
    <property type="entry name" value="De-COase2_CS"/>
</dbReference>
<dbReference type="NCBIfam" id="TIGR01048">
    <property type="entry name" value="lysA"/>
    <property type="match status" value="1"/>
</dbReference>
<dbReference type="RefSeq" id="WP_110093966.1">
    <property type="nucleotide sequence ID" value="NZ_NKUE01000001.1"/>
</dbReference>
<dbReference type="PROSITE" id="PS00878">
    <property type="entry name" value="ODR_DC_2_1"/>
    <property type="match status" value="1"/>
</dbReference>
<evidence type="ECO:0000256" key="6">
    <source>
        <dbReference type="NCBIfam" id="TIGR01048"/>
    </source>
</evidence>
<dbReference type="GO" id="GO:0009089">
    <property type="term" value="P:lysine biosynthetic process via diaminopimelate"/>
    <property type="evidence" value="ECO:0007669"/>
    <property type="project" value="UniProtKB-UniRule"/>
</dbReference>
<evidence type="ECO:0000256" key="5">
    <source>
        <dbReference type="HAMAP-Rule" id="MF_02120"/>
    </source>
</evidence>
<feature type="binding site" evidence="5">
    <location>
        <position position="338"/>
    </location>
    <ligand>
        <name>substrate</name>
    </ligand>
</feature>
<dbReference type="InterPro" id="IPR002986">
    <property type="entry name" value="DAP_deCOOHase_LysA"/>
</dbReference>
<comment type="function">
    <text evidence="5">Specifically catalyzes the decarboxylation of meso-diaminopimelate (meso-DAP) to L-lysine.</text>
</comment>
<reference evidence="11 12" key="1">
    <citation type="submission" date="2018-01" db="EMBL/GenBank/DDBJ databases">
        <title>Draft Genome Sequence of Komagataeibacter maltaceti LMG 1529, a Vinegar Producing Acetic Acid Bacterium Isolated from Malt Vinegar Brewery Acetifiers.</title>
        <authorList>
            <person name="Zhang Q."/>
            <person name="Hollensteiner J."/>
            <person name="Poehlein A."/>
            <person name="Daniel R."/>
        </authorList>
    </citation>
    <scope>NUCLEOTIDE SEQUENCE [LARGE SCALE GENOMIC DNA]</scope>
    <source>
        <strain evidence="11 12">LMG 1529</strain>
    </source>
</reference>
<feature type="binding site" evidence="5">
    <location>
        <position position="399"/>
    </location>
    <ligand>
        <name>substrate</name>
    </ligand>
</feature>
<feature type="binding site" evidence="5">
    <location>
        <position position="399"/>
    </location>
    <ligand>
        <name>pyridoxal 5'-phosphate</name>
        <dbReference type="ChEBI" id="CHEBI:597326"/>
    </ligand>
</feature>
<evidence type="ECO:0000259" key="9">
    <source>
        <dbReference type="Pfam" id="PF00278"/>
    </source>
</evidence>
<dbReference type="FunFam" id="3.20.20.10:FF:000003">
    <property type="entry name" value="Diaminopimelate decarboxylase"/>
    <property type="match status" value="1"/>
</dbReference>
<evidence type="ECO:0000259" key="10">
    <source>
        <dbReference type="Pfam" id="PF02784"/>
    </source>
</evidence>
<dbReference type="InterPro" id="IPR022643">
    <property type="entry name" value="De-COase2_C"/>
</dbReference>
<dbReference type="GO" id="GO:0008836">
    <property type="term" value="F:diaminopimelate decarboxylase activity"/>
    <property type="evidence" value="ECO:0007669"/>
    <property type="project" value="UniProtKB-UniRule"/>
</dbReference>
<keyword evidence="4 5" id="KW-0456">Lyase</keyword>
<dbReference type="AlphaFoldDB" id="A0A2S3W550"/>
<protein>
    <recommendedName>
        <fullName evidence="5 6">Diaminopimelate decarboxylase</fullName>
        <shortName evidence="5">DAP decarboxylase</shortName>
        <shortName evidence="5">DAPDC</shortName>
        <ecNumber evidence="5 6">4.1.1.20</ecNumber>
    </recommendedName>
</protein>
<dbReference type="PROSITE" id="PS00879">
    <property type="entry name" value="ODR_DC_2_2"/>
    <property type="match status" value="1"/>
</dbReference>
<dbReference type="Gene3D" id="2.40.37.10">
    <property type="entry name" value="Lyase, Ornithine Decarboxylase, Chain A, domain 1"/>
    <property type="match status" value="1"/>
</dbReference>
<dbReference type="Pfam" id="PF00278">
    <property type="entry name" value="Orn_DAP_Arg_deC"/>
    <property type="match status" value="1"/>
</dbReference>
<proteinExistence type="inferred from homology"/>
<dbReference type="Gene3D" id="3.20.20.10">
    <property type="entry name" value="Alanine racemase"/>
    <property type="match status" value="1"/>
</dbReference>
<dbReference type="SUPFAM" id="SSF51419">
    <property type="entry name" value="PLP-binding barrel"/>
    <property type="match status" value="1"/>
</dbReference>
<feature type="modified residue" description="N6-(pyridoxal phosphate)lysine" evidence="5 7">
    <location>
        <position position="84"/>
    </location>
</feature>
<dbReference type="PANTHER" id="PTHR43727:SF2">
    <property type="entry name" value="GROUP IV DECARBOXYLASE"/>
    <property type="match status" value="1"/>
</dbReference>
<gene>
    <name evidence="5 11" type="primary">lysA</name>
    <name evidence="11" type="ORF">KMAL_02700</name>
</gene>
<evidence type="ECO:0000256" key="8">
    <source>
        <dbReference type="RuleBase" id="RU003738"/>
    </source>
</evidence>
<accession>A0A2S3W550</accession>
<name>A0A2S3W550_9PROT</name>
<feature type="binding site" evidence="5">
    <location>
        <begin position="297"/>
        <end position="300"/>
    </location>
    <ligand>
        <name>pyridoxal 5'-phosphate</name>
        <dbReference type="ChEBI" id="CHEBI:597326"/>
    </ligand>
</feature>
<feature type="binding site" evidence="5">
    <location>
        <position position="342"/>
    </location>
    <ligand>
        <name>substrate</name>
    </ligand>
</feature>
<feature type="binding site" evidence="5">
    <location>
        <position position="300"/>
    </location>
    <ligand>
        <name>substrate</name>
    </ligand>
</feature>
<dbReference type="EMBL" id="POTC01000002">
    <property type="protein sequence ID" value="POF64005.1"/>
    <property type="molecule type" value="Genomic_DNA"/>
</dbReference>
<organism evidence="11 12">
    <name type="scientific">Novacetimonas maltaceti</name>
    <dbReference type="NCBI Taxonomy" id="1203393"/>
    <lineage>
        <taxon>Bacteria</taxon>
        <taxon>Pseudomonadati</taxon>
        <taxon>Pseudomonadota</taxon>
        <taxon>Alphaproteobacteria</taxon>
        <taxon>Acetobacterales</taxon>
        <taxon>Acetobacteraceae</taxon>
        <taxon>Novacetimonas</taxon>
    </lineage>
</organism>
<dbReference type="HAMAP" id="MF_02120">
    <property type="entry name" value="LysA"/>
    <property type="match status" value="1"/>
</dbReference>
<dbReference type="GO" id="GO:0030170">
    <property type="term" value="F:pyridoxal phosphate binding"/>
    <property type="evidence" value="ECO:0007669"/>
    <property type="project" value="UniProtKB-UniRule"/>
</dbReference>
<keyword evidence="5" id="KW-0028">Amino-acid biosynthesis</keyword>
<dbReference type="Proteomes" id="UP000237344">
    <property type="component" value="Unassembled WGS sequence"/>
</dbReference>
<evidence type="ECO:0000256" key="7">
    <source>
        <dbReference type="PIRSR" id="PIRSR600183-50"/>
    </source>
</evidence>
<dbReference type="InterPro" id="IPR022653">
    <property type="entry name" value="De-COase2_pyr-phos_BS"/>
</dbReference>
<evidence type="ECO:0000256" key="2">
    <source>
        <dbReference type="ARBA" id="ARBA00022793"/>
    </source>
</evidence>
<evidence type="ECO:0000313" key="12">
    <source>
        <dbReference type="Proteomes" id="UP000237344"/>
    </source>
</evidence>
<dbReference type="CDD" id="cd06828">
    <property type="entry name" value="PLPDE_III_DapDC"/>
    <property type="match status" value="1"/>
</dbReference>
<keyword evidence="3 5" id="KW-0663">Pyridoxal phosphate</keyword>
<comment type="catalytic activity">
    <reaction evidence="5 8">
        <text>meso-2,6-diaminopimelate + H(+) = L-lysine + CO2</text>
        <dbReference type="Rhea" id="RHEA:15101"/>
        <dbReference type="ChEBI" id="CHEBI:15378"/>
        <dbReference type="ChEBI" id="CHEBI:16526"/>
        <dbReference type="ChEBI" id="CHEBI:32551"/>
        <dbReference type="ChEBI" id="CHEBI:57791"/>
        <dbReference type="EC" id="4.1.1.20"/>
    </reaction>
</comment>
<dbReference type="Pfam" id="PF02784">
    <property type="entry name" value="Orn_Arg_deC_N"/>
    <property type="match status" value="1"/>
</dbReference>
<feature type="active site" description="Proton donor" evidence="7">
    <location>
        <position position="370"/>
    </location>
</feature>
<dbReference type="PANTHER" id="PTHR43727">
    <property type="entry name" value="DIAMINOPIMELATE DECARBOXYLASE"/>
    <property type="match status" value="1"/>
</dbReference>
<feature type="domain" description="Orn/DAP/Arg decarboxylase 2 N-terminal" evidence="10">
    <location>
        <begin position="59"/>
        <end position="303"/>
    </location>
</feature>
<comment type="pathway">
    <text evidence="5 8">Amino-acid biosynthesis; L-lysine biosynthesis via DAP pathway; L-lysine from DL-2,6-diaminopimelate: step 1/1.</text>
</comment>
<dbReference type="PRINTS" id="PR01181">
    <property type="entry name" value="DAPDCRBXLASE"/>
</dbReference>
<dbReference type="UniPathway" id="UPA00034">
    <property type="reaction ID" value="UER00027"/>
</dbReference>
<comment type="caution">
    <text evidence="11">The sequence shown here is derived from an EMBL/GenBank/DDBJ whole genome shotgun (WGS) entry which is preliminary data.</text>
</comment>
<evidence type="ECO:0000256" key="4">
    <source>
        <dbReference type="ARBA" id="ARBA00023239"/>
    </source>
</evidence>
<dbReference type="OrthoDB" id="9802241at2"/>
<sequence length="452" mass="48125">MADTFSTHPGQDPTVQDLLAARPALSMHAIDGLVFEDVPLNAIADALGTPTWVMGARTLRTRYHRLDRAMRDAGLDVDIHFAVKANDHLAVLKILRAQGAGADVVSGGELRRAMAAGIPANEIVFSGVGKTRAEMELALHHGIARINVESAEELELLSAAAVACGRTAPVALRINPDVDAGTHAKITTGLAGNKFGIPYDRAVDLYARAASLPGIHAAGIAVHIGSQIERMQPYRAAYARVAELVRAIRARGLGVEVIDCGGGLGISYRHETEGAPEALAHAIRTELGDLGTRLEIEPGRWLAGPAGLLLSTVVLRKRGYDGMPPFIVLDAAMNDLARPSLYDAWHGIIPLSARDAVAPAEQVHVVGPVCESGDTFGHDRTLPRLHDGARVALLDTGAYGMVMSSTYNARAMAAQVLVDGARWDVIRARQKIETLWECDIIPETLTRPAGAE</sequence>
<evidence type="ECO:0000256" key="1">
    <source>
        <dbReference type="ARBA" id="ARBA00001933"/>
    </source>
</evidence>
<dbReference type="SUPFAM" id="SSF50621">
    <property type="entry name" value="Alanine racemase C-terminal domain-like"/>
    <property type="match status" value="1"/>
</dbReference>
<feature type="domain" description="Orn/DAP/Arg decarboxylase 2 C-terminal" evidence="9">
    <location>
        <begin position="305"/>
        <end position="397"/>
    </location>
</feature>
<dbReference type="InterPro" id="IPR000183">
    <property type="entry name" value="Orn/DAP/Arg_de-COase"/>
</dbReference>
<comment type="cofactor">
    <cofactor evidence="1 5 7 8">
        <name>pyridoxal 5'-phosphate</name>
        <dbReference type="ChEBI" id="CHEBI:597326"/>
    </cofactor>
</comment>
<comment type="similarity">
    <text evidence="5">Belongs to the Orn/Lys/Arg decarboxylase class-II family. LysA subfamily.</text>
</comment>
<evidence type="ECO:0000313" key="11">
    <source>
        <dbReference type="EMBL" id="POF64005.1"/>
    </source>
</evidence>
<dbReference type="InterPro" id="IPR022644">
    <property type="entry name" value="De-COase2_N"/>
</dbReference>
<feature type="binding site" evidence="5">
    <location>
        <position position="371"/>
    </location>
    <ligand>
        <name>substrate</name>
    </ligand>
</feature>
<dbReference type="InterPro" id="IPR029066">
    <property type="entry name" value="PLP-binding_barrel"/>
</dbReference>
<feature type="binding site" evidence="5">
    <location>
        <position position="263"/>
    </location>
    <ligand>
        <name>pyridoxal 5'-phosphate</name>
        <dbReference type="ChEBI" id="CHEBI:597326"/>
    </ligand>
</feature>
<keyword evidence="5 8" id="KW-0457">Lysine biosynthesis</keyword>
<evidence type="ECO:0000256" key="3">
    <source>
        <dbReference type="ARBA" id="ARBA00022898"/>
    </source>
</evidence>
<keyword evidence="12" id="KW-1185">Reference proteome</keyword>
<dbReference type="InterPro" id="IPR009006">
    <property type="entry name" value="Ala_racemase/Decarboxylase_C"/>
</dbReference>
<dbReference type="PRINTS" id="PR01179">
    <property type="entry name" value="ODADCRBXLASE"/>
</dbReference>
<comment type="subunit">
    <text evidence="5">Homodimer.</text>
</comment>
<dbReference type="EC" id="4.1.1.20" evidence="5 6"/>
<keyword evidence="2 5" id="KW-0210">Decarboxylase</keyword>